<evidence type="ECO:0000313" key="3">
    <source>
        <dbReference type="EMBL" id="KIK50787.1"/>
    </source>
</evidence>
<organism evidence="3 4">
    <name type="scientific">Collybiopsis luxurians FD-317 M1</name>
    <dbReference type="NCBI Taxonomy" id="944289"/>
    <lineage>
        <taxon>Eukaryota</taxon>
        <taxon>Fungi</taxon>
        <taxon>Dikarya</taxon>
        <taxon>Basidiomycota</taxon>
        <taxon>Agaricomycotina</taxon>
        <taxon>Agaricomycetes</taxon>
        <taxon>Agaricomycetidae</taxon>
        <taxon>Agaricales</taxon>
        <taxon>Marasmiineae</taxon>
        <taxon>Omphalotaceae</taxon>
        <taxon>Collybiopsis</taxon>
        <taxon>Collybiopsis luxurians</taxon>
    </lineage>
</organism>
<dbReference type="HOGENOM" id="CLU_012494_8_0_1"/>
<keyword evidence="4" id="KW-1185">Reference proteome</keyword>
<dbReference type="InterPro" id="IPR049492">
    <property type="entry name" value="BD-FAE-like_dom"/>
</dbReference>
<accession>A0A0D0BZG8</accession>
<feature type="domain" description="BD-FAE-like" evidence="2">
    <location>
        <begin position="58"/>
        <end position="162"/>
    </location>
</feature>
<reference evidence="3 4" key="1">
    <citation type="submission" date="2014-04" db="EMBL/GenBank/DDBJ databases">
        <title>Evolutionary Origins and Diversification of the Mycorrhizal Mutualists.</title>
        <authorList>
            <consortium name="DOE Joint Genome Institute"/>
            <consortium name="Mycorrhizal Genomics Consortium"/>
            <person name="Kohler A."/>
            <person name="Kuo A."/>
            <person name="Nagy L.G."/>
            <person name="Floudas D."/>
            <person name="Copeland A."/>
            <person name="Barry K.W."/>
            <person name="Cichocki N."/>
            <person name="Veneault-Fourrey C."/>
            <person name="LaButti K."/>
            <person name="Lindquist E.A."/>
            <person name="Lipzen A."/>
            <person name="Lundell T."/>
            <person name="Morin E."/>
            <person name="Murat C."/>
            <person name="Riley R."/>
            <person name="Ohm R."/>
            <person name="Sun H."/>
            <person name="Tunlid A."/>
            <person name="Henrissat B."/>
            <person name="Grigoriev I.V."/>
            <person name="Hibbett D.S."/>
            <person name="Martin F."/>
        </authorList>
    </citation>
    <scope>NUCLEOTIDE SEQUENCE [LARGE SCALE GENOMIC DNA]</scope>
    <source>
        <strain evidence="3 4">FD-317 M1</strain>
    </source>
</reference>
<proteinExistence type="predicted"/>
<dbReference type="EMBL" id="KN834884">
    <property type="protein sequence ID" value="KIK50787.1"/>
    <property type="molecule type" value="Genomic_DNA"/>
</dbReference>
<evidence type="ECO:0000256" key="1">
    <source>
        <dbReference type="ARBA" id="ARBA00022801"/>
    </source>
</evidence>
<dbReference type="OrthoDB" id="433474at2759"/>
<protein>
    <recommendedName>
        <fullName evidence="2">BD-FAE-like domain-containing protein</fullName>
    </recommendedName>
</protein>
<keyword evidence="1" id="KW-0378">Hydrolase</keyword>
<evidence type="ECO:0000259" key="2">
    <source>
        <dbReference type="Pfam" id="PF20434"/>
    </source>
</evidence>
<gene>
    <name evidence="3" type="ORF">GYMLUDRAFT_50975</name>
</gene>
<dbReference type="Gene3D" id="3.40.50.1820">
    <property type="entry name" value="alpha/beta hydrolase"/>
    <property type="match status" value="1"/>
</dbReference>
<dbReference type="PANTHER" id="PTHR48081">
    <property type="entry name" value="AB HYDROLASE SUPERFAMILY PROTEIN C4A8.06C"/>
    <property type="match status" value="1"/>
</dbReference>
<dbReference type="Proteomes" id="UP000053593">
    <property type="component" value="Unassembled WGS sequence"/>
</dbReference>
<dbReference type="GO" id="GO:0016787">
    <property type="term" value="F:hydrolase activity"/>
    <property type="evidence" value="ECO:0007669"/>
    <property type="project" value="UniProtKB-KW"/>
</dbReference>
<sequence length="314" mass="34632">MRPEIQEEIERHGTGLSPAVTAATRDIYKKFYKDDPHREGVKQKLENIQYGPHERNVLDLYLPKESSASRPSVIVYSHGGGMVAGDKSMHENIGNYFASYGLIAVINNYRLVPGVTYPGGGEDIQMLREWIYQNISKSEYGNGNPEKVVLIGQSAGGLHIATNIYAAGDPSRTGQNALSPPVAGIVYISTPFSFDKTPSSRFPVLKGYYGTDDMAEARTKTPVALVEKLSGDSPILDPKILPTLIVATQYEPEEIRYPIFQFAEQYRYKSARGILPELTVIAGHNHTSNICSIGTEDDVQGSMLREFVARVCSK</sequence>
<evidence type="ECO:0000313" key="4">
    <source>
        <dbReference type="Proteomes" id="UP000053593"/>
    </source>
</evidence>
<dbReference type="SUPFAM" id="SSF53474">
    <property type="entry name" value="alpha/beta-Hydrolases"/>
    <property type="match status" value="1"/>
</dbReference>
<dbReference type="InterPro" id="IPR050300">
    <property type="entry name" value="GDXG_lipolytic_enzyme"/>
</dbReference>
<name>A0A0D0BZG8_9AGAR</name>
<dbReference type="Pfam" id="PF20434">
    <property type="entry name" value="BD-FAE"/>
    <property type="match status" value="1"/>
</dbReference>
<dbReference type="AlphaFoldDB" id="A0A0D0BZG8"/>
<dbReference type="InterPro" id="IPR029058">
    <property type="entry name" value="AB_hydrolase_fold"/>
</dbReference>